<name>A0ABU1W526_9GAMM</name>
<dbReference type="Pfam" id="PF21880">
    <property type="entry name" value="DUF6916"/>
    <property type="match status" value="1"/>
</dbReference>
<reference evidence="2 3" key="1">
    <citation type="submission" date="2023-07" db="EMBL/GenBank/DDBJ databases">
        <title>Sorghum-associated microbial communities from plants grown in Nebraska, USA.</title>
        <authorList>
            <person name="Schachtman D."/>
        </authorList>
    </citation>
    <scope>NUCLEOTIDE SEQUENCE [LARGE SCALE GENOMIC DNA]</scope>
    <source>
        <strain evidence="2 3">4138</strain>
    </source>
</reference>
<evidence type="ECO:0000313" key="2">
    <source>
        <dbReference type="EMBL" id="MDR7123057.1"/>
    </source>
</evidence>
<gene>
    <name evidence="2" type="ORF">J2W69_004040</name>
</gene>
<accession>A0ABU1W526</accession>
<organism evidence="2 3">
    <name type="scientific">Rheinheimera soli</name>
    <dbReference type="NCBI Taxonomy" id="443616"/>
    <lineage>
        <taxon>Bacteria</taxon>
        <taxon>Pseudomonadati</taxon>
        <taxon>Pseudomonadota</taxon>
        <taxon>Gammaproteobacteria</taxon>
        <taxon>Chromatiales</taxon>
        <taxon>Chromatiaceae</taxon>
        <taxon>Rheinheimera</taxon>
    </lineage>
</organism>
<feature type="domain" description="DUF6916" evidence="1">
    <location>
        <begin position="4"/>
        <end position="90"/>
    </location>
</feature>
<comment type="caution">
    <text evidence="2">The sequence shown here is derived from an EMBL/GenBank/DDBJ whole genome shotgun (WGS) entry which is preliminary data.</text>
</comment>
<proteinExistence type="predicted"/>
<dbReference type="EMBL" id="JAVDWR010000029">
    <property type="protein sequence ID" value="MDR7123057.1"/>
    <property type="molecule type" value="Genomic_DNA"/>
</dbReference>
<evidence type="ECO:0000313" key="3">
    <source>
        <dbReference type="Proteomes" id="UP001257909"/>
    </source>
</evidence>
<evidence type="ECO:0000259" key="1">
    <source>
        <dbReference type="Pfam" id="PF21880"/>
    </source>
</evidence>
<dbReference type="Proteomes" id="UP001257909">
    <property type="component" value="Unassembled WGS sequence"/>
</dbReference>
<dbReference type="RefSeq" id="WP_310281868.1">
    <property type="nucleotide sequence ID" value="NZ_JAVDWR010000029.1"/>
</dbReference>
<sequence length="99" mass="11110">MELFTYDRVQELVGQQIAVLHPETEQTQLQLTVTEVSRNKGLEHAFDAFSVELKGPPDMHCPQGTYRFSHPAFGTAELLLTPHAADSYHICISRKKAVS</sequence>
<keyword evidence="3" id="KW-1185">Reference proteome</keyword>
<protein>
    <recommendedName>
        <fullName evidence="1">DUF6916 domain-containing protein</fullName>
    </recommendedName>
</protein>
<dbReference type="InterPro" id="IPR054209">
    <property type="entry name" value="DUF6916"/>
</dbReference>